<dbReference type="RefSeq" id="WP_073312090.1">
    <property type="nucleotide sequence ID" value="NZ_FQZI01000006.1"/>
</dbReference>
<keyword evidence="8" id="KW-1185">Reference proteome</keyword>
<protein>
    <recommendedName>
        <fullName evidence="3">3-methyl-2-oxobutanoate dehydrogenase (2-methylpropanoyl-transferring)</fullName>
        <ecNumber evidence="3">1.2.4.4</ecNumber>
    </recommendedName>
</protein>
<dbReference type="OrthoDB" id="9769337at2"/>
<dbReference type="SMART" id="SM00861">
    <property type="entry name" value="Transket_pyr"/>
    <property type="match status" value="1"/>
</dbReference>
<dbReference type="PANTHER" id="PTHR42980:SF1">
    <property type="entry name" value="2-OXOISOVALERATE DEHYDROGENASE SUBUNIT BETA, MITOCHONDRIAL"/>
    <property type="match status" value="1"/>
</dbReference>
<comment type="function">
    <text evidence="2">E1 component of the 2-oxoglutarate dehydrogenase (OGDH) complex which catalyzes the decarboxylation of 2-oxoglutarate, the first step in the conversion of 2-oxoglutarate to succinyl-CoA and CO(2).</text>
</comment>
<dbReference type="Gene3D" id="3.40.50.920">
    <property type="match status" value="1"/>
</dbReference>
<dbReference type="InterPro" id="IPR005475">
    <property type="entry name" value="Transketolase-like_Pyr-bd"/>
</dbReference>
<organism evidence="7 8">
    <name type="scientific">Flavobacterium terrae</name>
    <dbReference type="NCBI Taxonomy" id="415425"/>
    <lineage>
        <taxon>Bacteria</taxon>
        <taxon>Pseudomonadati</taxon>
        <taxon>Bacteroidota</taxon>
        <taxon>Flavobacteriia</taxon>
        <taxon>Flavobacteriales</taxon>
        <taxon>Flavobacteriaceae</taxon>
        <taxon>Flavobacterium</taxon>
    </lineage>
</organism>
<reference evidence="8" key="1">
    <citation type="submission" date="2016-11" db="EMBL/GenBank/DDBJ databases">
        <authorList>
            <person name="Varghese N."/>
            <person name="Submissions S."/>
        </authorList>
    </citation>
    <scope>NUCLEOTIDE SEQUENCE [LARGE SCALE GENOMIC DNA]</scope>
    <source>
        <strain evidence="8">DSM 18829</strain>
    </source>
</reference>
<sequence length="800" mass="89789">MTQVEDKKELTFEDFKTEVLNDYTIARVSRECSLLGRKEVLTGKAKFGIFGDGKEIPQLALAKAFQNGDFRSGYYRDQTFMMAIGQLNIEQFFAGLYGHTDLDFDPMSAGRQMGGHFATHSLDEKGNWKNLTQQKNSSADISPTAGQMPRLLGLAQASKIYRNVEGINQTNFSDKGNEVAWGTIGNASTSEGLFFETINAAGVLQVPMVMSVWDDEYGISVHARYQTTKENISEILKGFQRDEDNNGYEILKVKGWDYPALVETYQKASFIAREEHVPVLIHVDELTQPQGHSTSGSHERYKNAERLAWEAEFDCLAQMRKWLLENNLATQDELEAIDNQAKKDVLEGKKKAWLEFTNPIKNERDKLVAVLNSVASNSDNKIFIEKYASDLAAIKEPIRKDLITLGRKVLRMVINESGKAELASWVKNYTEKIQPKFSSHLFSQSENNVFSIGEVKPTYDESAEEVDARLVLRDNFDAIFTKYPETLIFGEDSGNIGDVNQGLEGMQEKYGEFRVSDAGIREATILGQGIGMAMRGLRPIAEIQYLDYLLYAIQIMSDDLATLQYRTAGRQKAPLIIRTRGHRLEGIWHSGSPMGMIINAIRGIHVLVPRNMTKAAGFYNTLLETDEPALIVECLNGYRLKEKMPTNLGEFKTPIGVVETIKEGNDVTIVSYGSTLRLVEQAAKELLEVGIDVEIIDIQSLLPFDINHDIVKSLAKTNRLLVVDEDVPGGASAFILQQIIDEQKGYKHLDSQPETLAAKAHRPAYGTDGDYFSKPSIEDVFEKVYEMMNESNPTKYPSLY</sequence>
<dbReference type="PANTHER" id="PTHR42980">
    <property type="entry name" value="2-OXOISOVALERATE DEHYDROGENASE SUBUNIT BETA-RELATED"/>
    <property type="match status" value="1"/>
</dbReference>
<evidence type="ECO:0000259" key="6">
    <source>
        <dbReference type="SMART" id="SM00861"/>
    </source>
</evidence>
<dbReference type="CDD" id="cd02000">
    <property type="entry name" value="TPP_E1_PDC_ADC_BCADC"/>
    <property type="match status" value="1"/>
</dbReference>
<dbReference type="AlphaFoldDB" id="A0A1M6GWB5"/>
<dbReference type="GO" id="GO:0009083">
    <property type="term" value="P:branched-chain amino acid catabolic process"/>
    <property type="evidence" value="ECO:0007669"/>
    <property type="project" value="TreeGrafter"/>
</dbReference>
<feature type="domain" description="Transketolase-like pyrimidine-binding" evidence="6">
    <location>
        <begin position="466"/>
        <end position="640"/>
    </location>
</feature>
<evidence type="ECO:0000256" key="1">
    <source>
        <dbReference type="ARBA" id="ARBA00001964"/>
    </source>
</evidence>
<evidence type="ECO:0000256" key="5">
    <source>
        <dbReference type="ARBA" id="ARBA00023052"/>
    </source>
</evidence>
<dbReference type="GO" id="GO:0003863">
    <property type="term" value="F:branched-chain 2-oxo acid dehydrogenase activity"/>
    <property type="evidence" value="ECO:0007669"/>
    <property type="project" value="UniProtKB-EC"/>
</dbReference>
<evidence type="ECO:0000256" key="2">
    <source>
        <dbReference type="ARBA" id="ARBA00003906"/>
    </source>
</evidence>
<dbReference type="InterPro" id="IPR001017">
    <property type="entry name" value="DH_E1"/>
</dbReference>
<dbReference type="Gene3D" id="3.40.50.970">
    <property type="match status" value="2"/>
</dbReference>
<dbReference type="InterPro" id="IPR029061">
    <property type="entry name" value="THDP-binding"/>
</dbReference>
<keyword evidence="7" id="KW-0670">Pyruvate</keyword>
<dbReference type="Pfam" id="PF02779">
    <property type="entry name" value="Transket_pyr"/>
    <property type="match status" value="1"/>
</dbReference>
<keyword evidence="5" id="KW-0786">Thiamine pyrophosphate</keyword>
<comment type="cofactor">
    <cofactor evidence="1">
        <name>thiamine diphosphate</name>
        <dbReference type="ChEBI" id="CHEBI:58937"/>
    </cofactor>
</comment>
<dbReference type="GO" id="GO:0007584">
    <property type="term" value="P:response to nutrient"/>
    <property type="evidence" value="ECO:0007669"/>
    <property type="project" value="TreeGrafter"/>
</dbReference>
<keyword evidence="4" id="KW-0560">Oxidoreductase</keyword>
<dbReference type="STRING" id="415425.SAMN05444363_2766"/>
<accession>A0A1M6GWB5</accession>
<dbReference type="SUPFAM" id="SSF52518">
    <property type="entry name" value="Thiamin diphosphate-binding fold (THDP-binding)"/>
    <property type="match status" value="2"/>
</dbReference>
<gene>
    <name evidence="7" type="ORF">SAMN05444363_2766</name>
</gene>
<evidence type="ECO:0000256" key="4">
    <source>
        <dbReference type="ARBA" id="ARBA00023002"/>
    </source>
</evidence>
<dbReference type="Pfam" id="PF00676">
    <property type="entry name" value="E1_dh"/>
    <property type="match status" value="1"/>
</dbReference>
<proteinExistence type="predicted"/>
<evidence type="ECO:0000313" key="7">
    <source>
        <dbReference type="EMBL" id="SHJ14241.1"/>
    </source>
</evidence>
<dbReference type="Pfam" id="PF02780">
    <property type="entry name" value="Transketolase_C"/>
    <property type="match status" value="1"/>
</dbReference>
<dbReference type="InterPro" id="IPR033248">
    <property type="entry name" value="Transketolase_C"/>
</dbReference>
<name>A0A1M6GWB5_9FLAO</name>
<dbReference type="EC" id="1.2.4.4" evidence="3"/>
<evidence type="ECO:0000313" key="8">
    <source>
        <dbReference type="Proteomes" id="UP000184488"/>
    </source>
</evidence>
<dbReference type="EMBL" id="FQZI01000006">
    <property type="protein sequence ID" value="SHJ14241.1"/>
    <property type="molecule type" value="Genomic_DNA"/>
</dbReference>
<evidence type="ECO:0000256" key="3">
    <source>
        <dbReference type="ARBA" id="ARBA00012277"/>
    </source>
</evidence>
<dbReference type="InterPro" id="IPR009014">
    <property type="entry name" value="Transketo_C/PFOR_II"/>
</dbReference>
<dbReference type="Proteomes" id="UP000184488">
    <property type="component" value="Unassembled WGS sequence"/>
</dbReference>
<dbReference type="SUPFAM" id="SSF52922">
    <property type="entry name" value="TK C-terminal domain-like"/>
    <property type="match status" value="1"/>
</dbReference>